<evidence type="ECO:0000313" key="2">
    <source>
        <dbReference type="EMBL" id="KAK7904434.1"/>
    </source>
</evidence>
<dbReference type="Pfam" id="PF07686">
    <property type="entry name" value="V-set"/>
    <property type="match status" value="1"/>
</dbReference>
<sequence length="153" mass="16319">MSCTTASSGVGSDLSCRYSGSGSQPDFTLTINGVEAEDAGSTFVLLCMGPVFCFSRTATQSPRTRSVRLRETVSMSCTTASSGVGKDLSWYLQKPGQPPKLLIYRISNRASDTPSRYSGSGSQPDFTLTINGVEAEDAGEYFCLAYYSALVTQ</sequence>
<dbReference type="InterPro" id="IPR013783">
    <property type="entry name" value="Ig-like_fold"/>
</dbReference>
<evidence type="ECO:0000313" key="3">
    <source>
        <dbReference type="Proteomes" id="UP001460270"/>
    </source>
</evidence>
<gene>
    <name evidence="2" type="ORF">WMY93_017041</name>
</gene>
<proteinExistence type="predicted"/>
<dbReference type="AlphaFoldDB" id="A0AAW0NTK0"/>
<organism evidence="2 3">
    <name type="scientific">Mugilogobius chulae</name>
    <name type="common">yellowstripe goby</name>
    <dbReference type="NCBI Taxonomy" id="88201"/>
    <lineage>
        <taxon>Eukaryota</taxon>
        <taxon>Metazoa</taxon>
        <taxon>Chordata</taxon>
        <taxon>Craniata</taxon>
        <taxon>Vertebrata</taxon>
        <taxon>Euteleostomi</taxon>
        <taxon>Actinopterygii</taxon>
        <taxon>Neopterygii</taxon>
        <taxon>Teleostei</taxon>
        <taxon>Neoteleostei</taxon>
        <taxon>Acanthomorphata</taxon>
        <taxon>Gobiaria</taxon>
        <taxon>Gobiiformes</taxon>
        <taxon>Gobioidei</taxon>
        <taxon>Gobiidae</taxon>
        <taxon>Gobionellinae</taxon>
        <taxon>Mugilogobius</taxon>
    </lineage>
</organism>
<dbReference type="EMBL" id="JBBPFD010000012">
    <property type="protein sequence ID" value="KAK7904434.1"/>
    <property type="molecule type" value="Genomic_DNA"/>
</dbReference>
<dbReference type="PROSITE" id="PS50835">
    <property type="entry name" value="IG_LIKE"/>
    <property type="match status" value="1"/>
</dbReference>
<dbReference type="InterPro" id="IPR036179">
    <property type="entry name" value="Ig-like_dom_sf"/>
</dbReference>
<dbReference type="InterPro" id="IPR003599">
    <property type="entry name" value="Ig_sub"/>
</dbReference>
<dbReference type="Proteomes" id="UP001460270">
    <property type="component" value="Unassembled WGS sequence"/>
</dbReference>
<dbReference type="InterPro" id="IPR007110">
    <property type="entry name" value="Ig-like_dom"/>
</dbReference>
<dbReference type="PANTHER" id="PTHR23267">
    <property type="entry name" value="IMMUNOGLOBULIN LIGHT CHAIN"/>
    <property type="match status" value="1"/>
</dbReference>
<dbReference type="Gene3D" id="2.60.40.10">
    <property type="entry name" value="Immunoglobulins"/>
    <property type="match status" value="1"/>
</dbReference>
<dbReference type="InterPro" id="IPR013106">
    <property type="entry name" value="Ig_V-set"/>
</dbReference>
<dbReference type="InterPro" id="IPR050150">
    <property type="entry name" value="IgV_Light_Chain"/>
</dbReference>
<reference evidence="3" key="1">
    <citation type="submission" date="2024-04" db="EMBL/GenBank/DDBJ databases">
        <title>Salinicola lusitanus LLJ914,a marine bacterium isolated from the Okinawa Trough.</title>
        <authorList>
            <person name="Li J."/>
        </authorList>
    </citation>
    <scope>NUCLEOTIDE SEQUENCE [LARGE SCALE GENOMIC DNA]</scope>
</reference>
<dbReference type="SMART" id="SM00409">
    <property type="entry name" value="IG"/>
    <property type="match status" value="1"/>
</dbReference>
<evidence type="ECO:0000259" key="1">
    <source>
        <dbReference type="PROSITE" id="PS50835"/>
    </source>
</evidence>
<dbReference type="SMART" id="SM00406">
    <property type="entry name" value="IGv"/>
    <property type="match status" value="1"/>
</dbReference>
<name>A0AAW0NTK0_9GOBI</name>
<comment type="caution">
    <text evidence="2">The sequence shown here is derived from an EMBL/GenBank/DDBJ whole genome shotgun (WGS) entry which is preliminary data.</text>
</comment>
<protein>
    <recommendedName>
        <fullName evidence="1">Ig-like domain-containing protein</fullName>
    </recommendedName>
</protein>
<accession>A0AAW0NTK0</accession>
<keyword evidence="3" id="KW-1185">Reference proteome</keyword>
<feature type="domain" description="Ig-like" evidence="1">
    <location>
        <begin position="50"/>
        <end position="153"/>
    </location>
</feature>
<dbReference type="SUPFAM" id="SSF48726">
    <property type="entry name" value="Immunoglobulin"/>
    <property type="match status" value="2"/>
</dbReference>